<dbReference type="Pfam" id="PF00462">
    <property type="entry name" value="Glutaredoxin"/>
    <property type="match status" value="1"/>
</dbReference>
<comment type="catalytic activity">
    <reaction evidence="7">
        <text>RX + glutathione = an S-substituted glutathione + a halide anion + H(+)</text>
        <dbReference type="Rhea" id="RHEA:16437"/>
        <dbReference type="ChEBI" id="CHEBI:15378"/>
        <dbReference type="ChEBI" id="CHEBI:16042"/>
        <dbReference type="ChEBI" id="CHEBI:17792"/>
        <dbReference type="ChEBI" id="CHEBI:57925"/>
        <dbReference type="ChEBI" id="CHEBI:90779"/>
        <dbReference type="EC" id="2.5.1.18"/>
    </reaction>
</comment>
<evidence type="ECO:0000256" key="1">
    <source>
        <dbReference type="ARBA" id="ARBA00000217"/>
    </source>
</evidence>
<evidence type="ECO:0000256" key="7">
    <source>
        <dbReference type="ARBA" id="ARBA00047960"/>
    </source>
</evidence>
<dbReference type="GO" id="GO:0004602">
    <property type="term" value="F:glutathione peroxidase activity"/>
    <property type="evidence" value="ECO:0007669"/>
    <property type="project" value="UniProtKB-EC"/>
</dbReference>
<keyword evidence="2" id="KW-0813">Transport</keyword>
<dbReference type="AlphaFoldDB" id="A0A9P8Q9R9"/>
<keyword evidence="4" id="KW-1015">Disulfide bond</keyword>
<reference evidence="9" key="2">
    <citation type="submission" date="2021-01" db="EMBL/GenBank/DDBJ databases">
        <authorList>
            <person name="Schikora-Tamarit M.A."/>
        </authorList>
    </citation>
    <scope>NUCLEOTIDE SEQUENCE</scope>
    <source>
        <strain evidence="9">CBS2887</strain>
    </source>
</reference>
<dbReference type="PROSITE" id="PS51354">
    <property type="entry name" value="GLUTAREDOXIN_2"/>
    <property type="match status" value="1"/>
</dbReference>
<keyword evidence="3" id="KW-0249">Electron transport</keyword>
<evidence type="ECO:0000259" key="8">
    <source>
        <dbReference type="Pfam" id="PF00462"/>
    </source>
</evidence>
<evidence type="ECO:0000256" key="6">
    <source>
        <dbReference type="ARBA" id="ARBA00035808"/>
    </source>
</evidence>
<dbReference type="Gene3D" id="3.40.30.10">
    <property type="entry name" value="Glutaredoxin"/>
    <property type="match status" value="1"/>
</dbReference>
<dbReference type="CDD" id="cd03419">
    <property type="entry name" value="GRX_GRXh_1_2_like"/>
    <property type="match status" value="1"/>
</dbReference>
<evidence type="ECO:0000313" key="9">
    <source>
        <dbReference type="EMBL" id="KAH3687002.1"/>
    </source>
</evidence>
<evidence type="ECO:0000256" key="5">
    <source>
        <dbReference type="ARBA" id="ARBA00023284"/>
    </source>
</evidence>
<dbReference type="GO" id="GO:0034599">
    <property type="term" value="P:cellular response to oxidative stress"/>
    <property type="evidence" value="ECO:0007669"/>
    <property type="project" value="TreeGrafter"/>
</dbReference>
<keyword evidence="5" id="KW-0676">Redox-active center</keyword>
<evidence type="ECO:0000313" key="10">
    <source>
        <dbReference type="Proteomes" id="UP000774326"/>
    </source>
</evidence>
<evidence type="ECO:0000256" key="2">
    <source>
        <dbReference type="ARBA" id="ARBA00022448"/>
    </source>
</evidence>
<dbReference type="FunFam" id="3.40.30.10:FF:000026">
    <property type="entry name" value="Glutaredoxin 2"/>
    <property type="match status" value="1"/>
</dbReference>
<gene>
    <name evidence="9" type="ORF">WICPIJ_002027</name>
</gene>
<proteinExistence type="predicted"/>
<keyword evidence="10" id="KW-1185">Reference proteome</keyword>
<dbReference type="PANTHER" id="PTHR45694:SF18">
    <property type="entry name" value="GLUTAREDOXIN-1-RELATED"/>
    <property type="match status" value="1"/>
</dbReference>
<dbReference type="GO" id="GO:0005737">
    <property type="term" value="C:cytoplasm"/>
    <property type="evidence" value="ECO:0007669"/>
    <property type="project" value="TreeGrafter"/>
</dbReference>
<protein>
    <recommendedName>
        <fullName evidence="8">Glutaredoxin domain-containing protein</fullName>
    </recommendedName>
</protein>
<sequence>MVSKEILTKVQSLISTSHIFVASKSYCPYCKATLDTLKTLGAKANIVQLNQVDDGEEIQDALYEITGQRTVPNVFIDGKHIGGNSDLQALKSSGELQTLLKL</sequence>
<evidence type="ECO:0000256" key="4">
    <source>
        <dbReference type="ARBA" id="ARBA00023157"/>
    </source>
</evidence>
<dbReference type="OrthoDB" id="418495at2759"/>
<evidence type="ECO:0000256" key="3">
    <source>
        <dbReference type="ARBA" id="ARBA00022982"/>
    </source>
</evidence>
<name>A0A9P8Q9R9_WICPI</name>
<dbReference type="PROSITE" id="PS00195">
    <property type="entry name" value="GLUTAREDOXIN_1"/>
    <property type="match status" value="1"/>
</dbReference>
<reference evidence="9" key="1">
    <citation type="journal article" date="2021" name="Open Biol.">
        <title>Shared evolutionary footprints suggest mitochondrial oxidative damage underlies multiple complex I losses in fungi.</title>
        <authorList>
            <person name="Schikora-Tamarit M.A."/>
            <person name="Marcet-Houben M."/>
            <person name="Nosek J."/>
            <person name="Gabaldon T."/>
        </authorList>
    </citation>
    <scope>NUCLEOTIDE SEQUENCE</scope>
    <source>
        <strain evidence="9">CBS2887</strain>
    </source>
</reference>
<dbReference type="GO" id="GO:0005634">
    <property type="term" value="C:nucleus"/>
    <property type="evidence" value="ECO:0007669"/>
    <property type="project" value="TreeGrafter"/>
</dbReference>
<comment type="catalytic activity">
    <reaction evidence="6">
        <text>1-chloro-2,4-dinitrobenzene + glutathione = 2,4-dinitrophenyl-S-glutathione + chloride + H(+)</text>
        <dbReference type="Rhea" id="RHEA:51220"/>
        <dbReference type="ChEBI" id="CHEBI:15378"/>
        <dbReference type="ChEBI" id="CHEBI:17996"/>
        <dbReference type="ChEBI" id="CHEBI:34718"/>
        <dbReference type="ChEBI" id="CHEBI:57925"/>
        <dbReference type="ChEBI" id="CHEBI:133977"/>
        <dbReference type="EC" id="2.5.1.18"/>
    </reaction>
</comment>
<dbReference type="PRINTS" id="PR00160">
    <property type="entry name" value="GLUTAREDOXIN"/>
</dbReference>
<dbReference type="Proteomes" id="UP000774326">
    <property type="component" value="Unassembled WGS sequence"/>
</dbReference>
<dbReference type="GO" id="GO:0015038">
    <property type="term" value="F:glutathione disulfide oxidoreductase activity"/>
    <property type="evidence" value="ECO:0007669"/>
    <property type="project" value="TreeGrafter"/>
</dbReference>
<feature type="domain" description="Glutaredoxin" evidence="8">
    <location>
        <begin position="19"/>
        <end position="81"/>
    </location>
</feature>
<dbReference type="GO" id="GO:0004364">
    <property type="term" value="F:glutathione transferase activity"/>
    <property type="evidence" value="ECO:0007669"/>
    <property type="project" value="UniProtKB-EC"/>
</dbReference>
<dbReference type="NCBIfam" id="TIGR02180">
    <property type="entry name" value="GRX_euk"/>
    <property type="match status" value="1"/>
</dbReference>
<dbReference type="EMBL" id="JAEUBG010001046">
    <property type="protein sequence ID" value="KAH3687002.1"/>
    <property type="molecule type" value="Genomic_DNA"/>
</dbReference>
<accession>A0A9P8Q9R9</accession>
<dbReference type="InterPro" id="IPR011899">
    <property type="entry name" value="Glutaredoxin_euk/vir"/>
</dbReference>
<comment type="catalytic activity">
    <reaction evidence="1">
        <text>2 glutathione + H2O2 = glutathione disulfide + 2 H2O</text>
        <dbReference type="Rhea" id="RHEA:16833"/>
        <dbReference type="ChEBI" id="CHEBI:15377"/>
        <dbReference type="ChEBI" id="CHEBI:16240"/>
        <dbReference type="ChEBI" id="CHEBI:57925"/>
        <dbReference type="ChEBI" id="CHEBI:58297"/>
        <dbReference type="EC" id="1.11.1.9"/>
    </reaction>
</comment>
<comment type="caution">
    <text evidence="9">The sequence shown here is derived from an EMBL/GenBank/DDBJ whole genome shotgun (WGS) entry which is preliminary data.</text>
</comment>
<dbReference type="InterPro" id="IPR011767">
    <property type="entry name" value="GLR_AS"/>
</dbReference>
<dbReference type="PANTHER" id="PTHR45694">
    <property type="entry name" value="GLUTAREDOXIN 2"/>
    <property type="match status" value="1"/>
</dbReference>
<dbReference type="InterPro" id="IPR036249">
    <property type="entry name" value="Thioredoxin-like_sf"/>
</dbReference>
<organism evidence="9 10">
    <name type="scientific">Wickerhamomyces pijperi</name>
    <name type="common">Yeast</name>
    <name type="synonym">Pichia pijperi</name>
    <dbReference type="NCBI Taxonomy" id="599730"/>
    <lineage>
        <taxon>Eukaryota</taxon>
        <taxon>Fungi</taxon>
        <taxon>Dikarya</taxon>
        <taxon>Ascomycota</taxon>
        <taxon>Saccharomycotina</taxon>
        <taxon>Saccharomycetes</taxon>
        <taxon>Phaffomycetales</taxon>
        <taxon>Wickerhamomycetaceae</taxon>
        <taxon>Wickerhamomyces</taxon>
    </lineage>
</organism>
<dbReference type="InterPro" id="IPR014025">
    <property type="entry name" value="Glutaredoxin_subgr"/>
</dbReference>
<dbReference type="SUPFAM" id="SSF52833">
    <property type="entry name" value="Thioredoxin-like"/>
    <property type="match status" value="1"/>
</dbReference>
<dbReference type="InterPro" id="IPR002109">
    <property type="entry name" value="Glutaredoxin"/>
</dbReference>